<feature type="binding site" evidence="10">
    <location>
        <position position="512"/>
    </location>
    <ligand>
        <name>ATP</name>
        <dbReference type="ChEBI" id="CHEBI:30616"/>
    </ligand>
</feature>
<dbReference type="GO" id="GO:0012505">
    <property type="term" value="C:endomembrane system"/>
    <property type="evidence" value="ECO:0007669"/>
    <property type="project" value="UniProtKB-SubCell"/>
</dbReference>
<name>A0A9J7DPT1_SPOLT</name>
<dbReference type="GO" id="GO:0030182">
    <property type="term" value="P:neuron differentiation"/>
    <property type="evidence" value="ECO:0007669"/>
    <property type="project" value="UniProtKB-ARBA"/>
</dbReference>
<dbReference type="PROSITE" id="PS50011">
    <property type="entry name" value="PROTEIN_KINASE_DOM"/>
    <property type="match status" value="1"/>
</dbReference>
<keyword evidence="8" id="KW-0829">Tyrosine-protein kinase</keyword>
<proteinExistence type="predicted"/>
<keyword evidence="6 10" id="KW-0067">ATP-binding</keyword>
<dbReference type="InterPro" id="IPR050122">
    <property type="entry name" value="RTK"/>
</dbReference>
<dbReference type="SMART" id="SM00219">
    <property type="entry name" value="TyrKc"/>
    <property type="match status" value="1"/>
</dbReference>
<sequence>MSARSVFVFVILCCVNIRALWQTEMPSLLPGIVDPSDIYPEGPPSPDGVPADYSDFHHPVNSPSHGMPSIVLPGDYPEDFDNPYGSKPEYVDDPGPGPDLQHPVQHAGLPRKLEVFPLPRKAEHELKFNVSWIPSLGPPATDYSLEVRSVTDTIDCRSQMCYEYNIPGPMTWWVIPSVTNPVDEQCAIRPGCAYMVRLIAHPWDGHTSANMHVELDECVVGVCSCAYRLRLPEPSVTAQTVTIKGEMYANISWTLPKPSFPQRLPSPKLGKKSYVVSLGKQMVSDAHPAPWFANMIARTVDADGLVAQGDTTHYLLLPASELSAERSDERSGDDERRKRPRHFPPKVKLLARVSLIDERGCNGPAGNATAYDPAAAAAASSKFSFGTYAILGALLGAWAMGAVFVLSARVVKRVLKSFRPAPVSAPLEPLRRRPAWFPLQLRGNNEIPARGQMEESPLYTQKEFEIEDEADEWEVSRSRVHLGALIGSGAFGRVHAAQLDMPGGETITVAAKMLTEEVSEEEMQDFLREIEMLKHVGSHKHVIRLIACCTRRAPLIALLEHAPRGDLLSLLRAARGRKKDNQLSNTTRRVDSSQGRPSEGDSEYTNLSDSDPALSEGDGKLYVDSDKKRDHYVAEPALQLDGSTMREYALQVALGMRHLEERGITHRDLAARNILVDGSGLLKVADFGLSRSGVYVHTRARPVPLRWLAPEAILHSQYCSASDVWAFAVLLWEIATLGGFPYAELSNHQVPPFLAGGGRLPKPVRASTRLYQLMVECWSENPTDRPTFANIVEKLTVQKQLYVDLDCVFPPSEEELGLKDFDFNMADTNGYPYR</sequence>
<dbReference type="GO" id="GO:0004714">
    <property type="term" value="F:transmembrane receptor protein tyrosine kinase activity"/>
    <property type="evidence" value="ECO:0007669"/>
    <property type="project" value="UniProtKB-EC"/>
</dbReference>
<evidence type="ECO:0000256" key="8">
    <source>
        <dbReference type="ARBA" id="ARBA00023137"/>
    </source>
</evidence>
<feature type="region of interest" description="Disordered" evidence="11">
    <location>
        <begin position="578"/>
        <end position="622"/>
    </location>
</feature>
<reference evidence="16" key="1">
    <citation type="submission" date="2025-08" db="UniProtKB">
        <authorList>
            <consortium name="RefSeq"/>
        </authorList>
    </citation>
    <scope>IDENTIFICATION</scope>
    <source>
        <strain evidence="16">Ishihara</strain>
        <tissue evidence="16">Whole body</tissue>
    </source>
</reference>
<keyword evidence="3" id="KW-0808">Transferase</keyword>
<dbReference type="GO" id="GO:0050793">
    <property type="term" value="P:regulation of developmental process"/>
    <property type="evidence" value="ECO:0007669"/>
    <property type="project" value="UniProtKB-ARBA"/>
</dbReference>
<feature type="transmembrane region" description="Helical" evidence="12">
    <location>
        <begin position="388"/>
        <end position="411"/>
    </location>
</feature>
<evidence type="ECO:0000256" key="6">
    <source>
        <dbReference type="ARBA" id="ARBA00022840"/>
    </source>
</evidence>
<feature type="domain" description="Protein kinase" evidence="14">
    <location>
        <begin position="480"/>
        <end position="803"/>
    </location>
</feature>
<keyword evidence="12" id="KW-0812">Transmembrane</keyword>
<feature type="chain" id="PRO_5039941185" evidence="13">
    <location>
        <begin position="22"/>
        <end position="834"/>
    </location>
</feature>
<keyword evidence="7 12" id="KW-0472">Membrane</keyword>
<evidence type="ECO:0000313" key="16">
    <source>
        <dbReference type="RefSeq" id="XP_022814027.1"/>
    </source>
</evidence>
<evidence type="ECO:0000256" key="4">
    <source>
        <dbReference type="ARBA" id="ARBA00022741"/>
    </source>
</evidence>
<keyword evidence="4 10" id="KW-0547">Nucleotide-binding</keyword>
<evidence type="ECO:0000313" key="15">
    <source>
        <dbReference type="Proteomes" id="UP000301870"/>
    </source>
</evidence>
<evidence type="ECO:0000256" key="9">
    <source>
        <dbReference type="ARBA" id="ARBA00051243"/>
    </source>
</evidence>
<dbReference type="InterPro" id="IPR011009">
    <property type="entry name" value="Kinase-like_dom_sf"/>
</dbReference>
<evidence type="ECO:0000256" key="10">
    <source>
        <dbReference type="PROSITE-ProRule" id="PRU10141"/>
    </source>
</evidence>
<dbReference type="Gene3D" id="1.10.510.10">
    <property type="entry name" value="Transferase(Phosphotransferase) domain 1"/>
    <property type="match status" value="1"/>
</dbReference>
<comment type="catalytic activity">
    <reaction evidence="9">
        <text>L-tyrosyl-[protein] + ATP = O-phospho-L-tyrosyl-[protein] + ADP + H(+)</text>
        <dbReference type="Rhea" id="RHEA:10596"/>
        <dbReference type="Rhea" id="RHEA-COMP:10136"/>
        <dbReference type="Rhea" id="RHEA-COMP:20101"/>
        <dbReference type="ChEBI" id="CHEBI:15378"/>
        <dbReference type="ChEBI" id="CHEBI:30616"/>
        <dbReference type="ChEBI" id="CHEBI:46858"/>
        <dbReference type="ChEBI" id="CHEBI:61978"/>
        <dbReference type="ChEBI" id="CHEBI:456216"/>
        <dbReference type="EC" id="2.7.10.1"/>
    </reaction>
</comment>
<dbReference type="InterPro" id="IPR001245">
    <property type="entry name" value="Ser-Thr/Tyr_kinase_cat_dom"/>
</dbReference>
<dbReference type="PANTHER" id="PTHR24416:SF594">
    <property type="entry name" value="PROTEIN KINASE DOMAIN-CONTAINING PROTEIN"/>
    <property type="match status" value="1"/>
</dbReference>
<evidence type="ECO:0000256" key="1">
    <source>
        <dbReference type="ARBA" id="ARBA00004167"/>
    </source>
</evidence>
<keyword evidence="15" id="KW-1185">Reference proteome</keyword>
<evidence type="ECO:0000256" key="7">
    <source>
        <dbReference type="ARBA" id="ARBA00023136"/>
    </source>
</evidence>
<feature type="signal peptide" evidence="13">
    <location>
        <begin position="1"/>
        <end position="21"/>
    </location>
</feature>
<dbReference type="PROSITE" id="PS00109">
    <property type="entry name" value="PROTEIN_KINASE_TYR"/>
    <property type="match status" value="1"/>
</dbReference>
<evidence type="ECO:0000259" key="14">
    <source>
        <dbReference type="PROSITE" id="PS50011"/>
    </source>
</evidence>
<feature type="compositionally biased region" description="Polar residues" evidence="11">
    <location>
        <begin position="582"/>
        <end position="596"/>
    </location>
</feature>
<dbReference type="Gene3D" id="3.30.200.20">
    <property type="entry name" value="Phosphorylase Kinase, domain 1"/>
    <property type="match status" value="1"/>
</dbReference>
<evidence type="ECO:0000256" key="5">
    <source>
        <dbReference type="ARBA" id="ARBA00022777"/>
    </source>
</evidence>
<dbReference type="GO" id="GO:0051130">
    <property type="term" value="P:positive regulation of cellular component organization"/>
    <property type="evidence" value="ECO:0007669"/>
    <property type="project" value="UniProtKB-ARBA"/>
</dbReference>
<dbReference type="GO" id="GO:0005524">
    <property type="term" value="F:ATP binding"/>
    <property type="evidence" value="ECO:0007669"/>
    <property type="project" value="UniProtKB-UniRule"/>
</dbReference>
<dbReference type="PANTHER" id="PTHR24416">
    <property type="entry name" value="TYROSINE-PROTEIN KINASE RECEPTOR"/>
    <property type="match status" value="1"/>
</dbReference>
<dbReference type="RefSeq" id="XP_022814027.1">
    <property type="nucleotide sequence ID" value="XM_022958259.1"/>
</dbReference>
<dbReference type="GO" id="GO:0048468">
    <property type="term" value="P:cell development"/>
    <property type="evidence" value="ECO:0007669"/>
    <property type="project" value="UniProtKB-ARBA"/>
</dbReference>
<evidence type="ECO:0000256" key="12">
    <source>
        <dbReference type="SAM" id="Phobius"/>
    </source>
</evidence>
<keyword evidence="13" id="KW-0732">Signal</keyword>
<dbReference type="Pfam" id="PF07714">
    <property type="entry name" value="PK_Tyr_Ser-Thr"/>
    <property type="match status" value="1"/>
</dbReference>
<gene>
    <name evidence="16" type="primary">LOC111347874</name>
</gene>
<dbReference type="GeneID" id="111347874"/>
<dbReference type="KEGG" id="sliu:111347874"/>
<dbReference type="GO" id="GO:0007169">
    <property type="term" value="P:cell surface receptor protein tyrosine kinase signaling pathway"/>
    <property type="evidence" value="ECO:0007669"/>
    <property type="project" value="TreeGrafter"/>
</dbReference>
<dbReference type="CDD" id="cd00192">
    <property type="entry name" value="PTKc"/>
    <property type="match status" value="1"/>
</dbReference>
<evidence type="ECO:0000256" key="2">
    <source>
        <dbReference type="ARBA" id="ARBA00004308"/>
    </source>
</evidence>
<comment type="subcellular location">
    <subcellularLocation>
        <location evidence="2">Endomembrane system</location>
    </subcellularLocation>
    <subcellularLocation>
        <location evidence="1">Membrane</location>
        <topology evidence="1">Single-pass membrane protein</topology>
    </subcellularLocation>
</comment>
<dbReference type="SUPFAM" id="SSF56112">
    <property type="entry name" value="Protein kinase-like (PK-like)"/>
    <property type="match status" value="1"/>
</dbReference>
<dbReference type="OrthoDB" id="4062651at2759"/>
<dbReference type="PROSITE" id="PS00107">
    <property type="entry name" value="PROTEIN_KINASE_ATP"/>
    <property type="match status" value="1"/>
</dbReference>
<dbReference type="GO" id="GO:0043235">
    <property type="term" value="C:receptor complex"/>
    <property type="evidence" value="ECO:0007669"/>
    <property type="project" value="TreeGrafter"/>
</dbReference>
<dbReference type="Proteomes" id="UP000301870">
    <property type="component" value="Chromosome 6"/>
</dbReference>
<evidence type="ECO:0000256" key="3">
    <source>
        <dbReference type="ARBA" id="ARBA00022679"/>
    </source>
</evidence>
<dbReference type="InterPro" id="IPR017441">
    <property type="entry name" value="Protein_kinase_ATP_BS"/>
</dbReference>
<organism evidence="15 16">
    <name type="scientific">Spodoptera litura</name>
    <name type="common">Asian cotton leafworm</name>
    <dbReference type="NCBI Taxonomy" id="69820"/>
    <lineage>
        <taxon>Eukaryota</taxon>
        <taxon>Metazoa</taxon>
        <taxon>Ecdysozoa</taxon>
        <taxon>Arthropoda</taxon>
        <taxon>Hexapoda</taxon>
        <taxon>Insecta</taxon>
        <taxon>Pterygota</taxon>
        <taxon>Neoptera</taxon>
        <taxon>Endopterygota</taxon>
        <taxon>Lepidoptera</taxon>
        <taxon>Glossata</taxon>
        <taxon>Ditrysia</taxon>
        <taxon>Noctuoidea</taxon>
        <taxon>Noctuidae</taxon>
        <taxon>Amphipyrinae</taxon>
        <taxon>Spodoptera</taxon>
    </lineage>
</organism>
<keyword evidence="12" id="KW-1133">Transmembrane helix</keyword>
<dbReference type="InterPro" id="IPR020635">
    <property type="entry name" value="Tyr_kinase_cat_dom"/>
</dbReference>
<evidence type="ECO:0000256" key="13">
    <source>
        <dbReference type="SAM" id="SignalP"/>
    </source>
</evidence>
<accession>A0A9J7DPT1</accession>
<protein>
    <submittedName>
        <fullName evidence="16">Uncharacterized protein LOC111347874</fullName>
    </submittedName>
</protein>
<dbReference type="AlphaFoldDB" id="A0A9J7DPT1"/>
<dbReference type="FunFam" id="1.10.510.10:FF:001512">
    <property type="entry name" value="Receptor tyrosine-protein kinase erbB-2"/>
    <property type="match status" value="1"/>
</dbReference>
<evidence type="ECO:0000256" key="11">
    <source>
        <dbReference type="SAM" id="MobiDB-lite"/>
    </source>
</evidence>
<dbReference type="GO" id="GO:0005886">
    <property type="term" value="C:plasma membrane"/>
    <property type="evidence" value="ECO:0007669"/>
    <property type="project" value="TreeGrafter"/>
</dbReference>
<dbReference type="InterPro" id="IPR008266">
    <property type="entry name" value="Tyr_kinase_AS"/>
</dbReference>
<dbReference type="InterPro" id="IPR000719">
    <property type="entry name" value="Prot_kinase_dom"/>
</dbReference>
<keyword evidence="5" id="KW-0418">Kinase</keyword>